<evidence type="ECO:0000313" key="1">
    <source>
        <dbReference type="EMBL" id="KAF8675172.1"/>
    </source>
</evidence>
<name>A0A8H7H5I9_9AGAM</name>
<organism evidence="1 2">
    <name type="scientific">Rhizoctonia solani</name>
    <dbReference type="NCBI Taxonomy" id="456999"/>
    <lineage>
        <taxon>Eukaryota</taxon>
        <taxon>Fungi</taxon>
        <taxon>Dikarya</taxon>
        <taxon>Basidiomycota</taxon>
        <taxon>Agaricomycotina</taxon>
        <taxon>Agaricomycetes</taxon>
        <taxon>Cantharellales</taxon>
        <taxon>Ceratobasidiaceae</taxon>
        <taxon>Rhizoctonia</taxon>
    </lineage>
</organism>
<dbReference type="AlphaFoldDB" id="A0A8H7H5I9"/>
<dbReference type="EMBL" id="JACYCC010000127">
    <property type="protein sequence ID" value="KAF8675172.1"/>
    <property type="molecule type" value="Genomic_DNA"/>
</dbReference>
<comment type="caution">
    <text evidence="1">The sequence shown here is derived from an EMBL/GenBank/DDBJ whole genome shotgun (WGS) entry which is preliminary data.</text>
</comment>
<reference evidence="1" key="1">
    <citation type="submission" date="2020-09" db="EMBL/GenBank/DDBJ databases">
        <title>Comparative genome analyses of four rice-infecting Rhizoctonia solani isolates reveal extensive enrichment of homogalacturonan modification genes.</title>
        <authorList>
            <person name="Lee D.-Y."/>
            <person name="Jeon J."/>
            <person name="Kim K.-T."/>
            <person name="Cheong K."/>
            <person name="Song H."/>
            <person name="Choi G."/>
            <person name="Ko J."/>
            <person name="Opiyo S.O."/>
            <person name="Zuo S."/>
            <person name="Madhav S."/>
            <person name="Lee Y.-H."/>
            <person name="Wang G.-L."/>
        </authorList>
    </citation>
    <scope>NUCLEOTIDE SEQUENCE</scope>
    <source>
        <strain evidence="1">AG1-IA YN-7</strain>
    </source>
</reference>
<sequence length="269" mass="29833">MTLPAPLSTLSVYVKVGHTTAKCLVCCDKFGKPLSFSKNGVQKHLDLATHLANVKTLTNVQTWRTIQQPKSTPPRQSIRPRAEVDVEDITLGFWNVQSLVPQPELPFVSRKDFLLVFQCLSMPQDAPATNDELALTGNDLFDDCITHGQPTPNQPGLASDCKQQSKLGDFGSNLEEEGQPFHALSTSSTTHTQYQTQPSPLPDEWFPYASFAMYLADLLFSSRQLNFSCKQMWAILEFAQATGGQNIPTLLALWKTQDKLKAQVGNPTH</sequence>
<accession>A0A8H7H5I9</accession>
<dbReference type="Proteomes" id="UP000650582">
    <property type="component" value="Unassembled WGS sequence"/>
</dbReference>
<proteinExistence type="predicted"/>
<gene>
    <name evidence="1" type="ORF">RHS04_06755</name>
</gene>
<protein>
    <submittedName>
        <fullName evidence="1">Uncharacterized protein</fullName>
    </submittedName>
</protein>
<evidence type="ECO:0000313" key="2">
    <source>
        <dbReference type="Proteomes" id="UP000650582"/>
    </source>
</evidence>